<dbReference type="HOGENOM" id="CLU_016047_0_3_12"/>
<keyword evidence="10" id="KW-1185">Reference proteome</keyword>
<dbReference type="STRING" id="869211.Spith_0659"/>
<evidence type="ECO:0000256" key="7">
    <source>
        <dbReference type="RuleBase" id="RU363032"/>
    </source>
</evidence>
<dbReference type="AlphaFoldDB" id="G0GAA2"/>
<accession>G0GAA2</accession>
<evidence type="ECO:0000259" key="8">
    <source>
        <dbReference type="PROSITE" id="PS50928"/>
    </source>
</evidence>
<keyword evidence="6 7" id="KW-0472">Membrane</keyword>
<dbReference type="InterPro" id="IPR035906">
    <property type="entry name" value="MetI-like_sf"/>
</dbReference>
<keyword evidence="4 7" id="KW-0812">Transmembrane</keyword>
<dbReference type="PANTHER" id="PTHR43227">
    <property type="entry name" value="BLL4140 PROTEIN"/>
    <property type="match status" value="1"/>
</dbReference>
<keyword evidence="2 7" id="KW-0813">Transport</keyword>
<dbReference type="SUPFAM" id="SSF161098">
    <property type="entry name" value="MetI-like"/>
    <property type="match status" value="1"/>
</dbReference>
<keyword evidence="5 7" id="KW-1133">Transmembrane helix</keyword>
<feature type="transmembrane region" description="Helical" evidence="7">
    <location>
        <begin position="269"/>
        <end position="287"/>
    </location>
</feature>
<dbReference type="GO" id="GO:0005886">
    <property type="term" value="C:plasma membrane"/>
    <property type="evidence" value="ECO:0007669"/>
    <property type="project" value="UniProtKB-SubCell"/>
</dbReference>
<name>G0GAA2_WINT7</name>
<comment type="similarity">
    <text evidence="7">Belongs to the binding-protein-dependent transport system permease family.</text>
</comment>
<dbReference type="InterPro" id="IPR000515">
    <property type="entry name" value="MetI-like"/>
</dbReference>
<dbReference type="PROSITE" id="PS50928">
    <property type="entry name" value="ABC_TM1"/>
    <property type="match status" value="1"/>
</dbReference>
<feature type="transmembrane region" description="Helical" evidence="7">
    <location>
        <begin position="79"/>
        <end position="100"/>
    </location>
</feature>
<evidence type="ECO:0000256" key="2">
    <source>
        <dbReference type="ARBA" id="ARBA00022448"/>
    </source>
</evidence>
<dbReference type="Proteomes" id="UP000007254">
    <property type="component" value="Chromosome"/>
</dbReference>
<sequence length="293" mass="33869">MIAMKRELRIEEREALLGRMLILPALLVITGLIVYPILYNIYLSFFDVHVYEANRFIGFKNYLDIVLDREFWGAFYTTIVYVIGTTLGTTLMGLLVALVMNREFPLRGLVRSLILLPYVAPLISVVFSWQFLFDPVNGIVMHTLVEQLRLLPERINLIGSPKNGIWVAVLFSIWKNFPFTYLMLLSRLQAIDQNLYEAAEIDGASALQKFWYLTLPELYFVMGAVILLRFIWNFNKFEEIFLLAPNVKVLSVYTYYTAFTGTLDLGKGAALAVVQFSILIIFILFYVRKVLKW</sequence>
<dbReference type="InterPro" id="IPR050809">
    <property type="entry name" value="UgpAE/MalFG_permease"/>
</dbReference>
<dbReference type="PANTHER" id="PTHR43227:SF7">
    <property type="entry name" value="ARABINOOLIGOSACCHARIDES TRANSPORT SYSTEM PERMEASE PROTEIN ARAP"/>
    <property type="match status" value="1"/>
</dbReference>
<evidence type="ECO:0000313" key="10">
    <source>
        <dbReference type="Proteomes" id="UP000007254"/>
    </source>
</evidence>
<feature type="transmembrane region" description="Helical" evidence="7">
    <location>
        <begin position="210"/>
        <end position="232"/>
    </location>
</feature>
<dbReference type="RefSeq" id="WP_014624317.1">
    <property type="nucleotide sequence ID" value="NC_017583.1"/>
</dbReference>
<dbReference type="EMBL" id="CP002903">
    <property type="protein sequence ID" value="AEJ60938.1"/>
    <property type="molecule type" value="Genomic_DNA"/>
</dbReference>
<proteinExistence type="inferred from homology"/>
<evidence type="ECO:0000256" key="3">
    <source>
        <dbReference type="ARBA" id="ARBA00022475"/>
    </source>
</evidence>
<feature type="transmembrane region" description="Helical" evidence="7">
    <location>
        <begin position="21"/>
        <end position="42"/>
    </location>
</feature>
<protein>
    <submittedName>
        <fullName evidence="9">ABC-type transporter, integral membrane subunit</fullName>
    </submittedName>
</protein>
<feature type="domain" description="ABC transmembrane type-1" evidence="8">
    <location>
        <begin position="75"/>
        <end position="286"/>
    </location>
</feature>
<gene>
    <name evidence="9" type="ordered locus">Spith_0659</name>
</gene>
<feature type="transmembrane region" description="Helical" evidence="7">
    <location>
        <begin position="165"/>
        <end position="185"/>
    </location>
</feature>
<evidence type="ECO:0000313" key="9">
    <source>
        <dbReference type="EMBL" id="AEJ60938.1"/>
    </source>
</evidence>
<dbReference type="CDD" id="cd06261">
    <property type="entry name" value="TM_PBP2"/>
    <property type="match status" value="1"/>
</dbReference>
<evidence type="ECO:0000256" key="4">
    <source>
        <dbReference type="ARBA" id="ARBA00022692"/>
    </source>
</evidence>
<evidence type="ECO:0000256" key="1">
    <source>
        <dbReference type="ARBA" id="ARBA00004651"/>
    </source>
</evidence>
<dbReference type="Pfam" id="PF00528">
    <property type="entry name" value="BPD_transp_1"/>
    <property type="match status" value="1"/>
</dbReference>
<dbReference type="KEGG" id="stq:Spith_0659"/>
<evidence type="ECO:0000256" key="5">
    <source>
        <dbReference type="ARBA" id="ARBA00022989"/>
    </source>
</evidence>
<reference evidence="9 10" key="1">
    <citation type="submission" date="2011-06" db="EMBL/GenBank/DDBJ databases">
        <title>The complete genome of Spirochaeta thermophila DSM 6578.</title>
        <authorList>
            <consortium name="US DOE Joint Genome Institute (JGI-PGF)"/>
            <person name="Lucas S."/>
            <person name="Lapidus A."/>
            <person name="Bruce D."/>
            <person name="Goodwin L."/>
            <person name="Pitluck S."/>
            <person name="Peters L."/>
            <person name="Kyrpides N."/>
            <person name="Mavromatis K."/>
            <person name="Ivanova N."/>
            <person name="Mikailova N."/>
            <person name="Pagani I."/>
            <person name="Chertkov O."/>
            <person name="Detter J.C."/>
            <person name="Tapia R."/>
            <person name="Han C."/>
            <person name="Land M."/>
            <person name="Hauser L."/>
            <person name="Markowitz V."/>
            <person name="Cheng J.-F."/>
            <person name="Hugenholtz P."/>
            <person name="Woyke T."/>
            <person name="Wu D."/>
            <person name="Spring S."/>
            <person name="Merkhoffer B."/>
            <person name="Schneider S."/>
            <person name="Klenk H.-P."/>
            <person name="Eisen J.A."/>
        </authorList>
    </citation>
    <scope>NUCLEOTIDE SEQUENCE [LARGE SCALE GENOMIC DNA]</scope>
    <source>
        <strain evidence="10">ATCC 700085 / DSM 6578 / Z-1203</strain>
    </source>
</reference>
<organism evidence="9 10">
    <name type="scientific">Winmispira thermophila (strain ATCC 700085 / DSM 6578 / Z-1203)</name>
    <name type="common">Spirochaeta thermophila</name>
    <dbReference type="NCBI Taxonomy" id="869211"/>
    <lineage>
        <taxon>Bacteria</taxon>
        <taxon>Pseudomonadati</taxon>
        <taxon>Spirochaetota</taxon>
        <taxon>Spirochaetia</taxon>
        <taxon>Winmispirales</taxon>
        <taxon>Winmispiraceae</taxon>
        <taxon>Winmispira</taxon>
    </lineage>
</organism>
<dbReference type="GO" id="GO:0055085">
    <property type="term" value="P:transmembrane transport"/>
    <property type="evidence" value="ECO:0007669"/>
    <property type="project" value="InterPro"/>
</dbReference>
<feature type="transmembrane region" description="Helical" evidence="7">
    <location>
        <begin position="112"/>
        <end position="132"/>
    </location>
</feature>
<comment type="subcellular location">
    <subcellularLocation>
        <location evidence="1 7">Cell membrane</location>
        <topology evidence="1 7">Multi-pass membrane protein</topology>
    </subcellularLocation>
</comment>
<evidence type="ECO:0000256" key="6">
    <source>
        <dbReference type="ARBA" id="ARBA00023136"/>
    </source>
</evidence>
<dbReference type="Gene3D" id="1.10.3720.10">
    <property type="entry name" value="MetI-like"/>
    <property type="match status" value="1"/>
</dbReference>
<keyword evidence="3" id="KW-1003">Cell membrane</keyword>